<dbReference type="GO" id="GO:0030435">
    <property type="term" value="P:sporulation resulting in formation of a cellular spore"/>
    <property type="evidence" value="ECO:0007669"/>
    <property type="project" value="UniProtKB-KW"/>
</dbReference>
<feature type="compositionally biased region" description="Polar residues" evidence="5">
    <location>
        <begin position="1"/>
        <end position="16"/>
    </location>
</feature>
<evidence type="ECO:0000256" key="2">
    <source>
        <dbReference type="ARBA" id="ARBA00014721"/>
    </source>
</evidence>
<dbReference type="AlphaFoldDB" id="A0A3A9K074"/>
<dbReference type="RefSeq" id="WP_110936958.1">
    <property type="nucleotide sequence ID" value="NZ_KZ614146.1"/>
</dbReference>
<sequence length="66" mass="7573">MANNQQNQNASKTNPQEVKRQNQQSAQNQGQKTEFASETDAQEVRRQNQQSNQRKQQASSKGQQQQ</sequence>
<feature type="region of interest" description="Disordered" evidence="5">
    <location>
        <begin position="1"/>
        <end position="66"/>
    </location>
</feature>
<evidence type="ECO:0000256" key="5">
    <source>
        <dbReference type="SAM" id="MobiDB-lite"/>
    </source>
</evidence>
<comment type="similarity">
    <text evidence="1">Belongs to the gamma-type SASP family.</text>
</comment>
<evidence type="ECO:0000256" key="3">
    <source>
        <dbReference type="ARBA" id="ARBA00022737"/>
    </source>
</evidence>
<name>A0A3A9K074_9BACI</name>
<proteinExistence type="inferred from homology"/>
<reference evidence="6 7" key="1">
    <citation type="submission" date="2017-10" db="EMBL/GenBank/DDBJ databases">
        <title>Bacillus sp. nov., a halophilic bacterium isolated from a Keqin Lake.</title>
        <authorList>
            <person name="Wang H."/>
        </authorList>
    </citation>
    <scope>NUCLEOTIDE SEQUENCE [LARGE SCALE GENOMIC DNA]</scope>
    <source>
        <strain evidence="6 7">KCTC 13187</strain>
    </source>
</reference>
<dbReference type="Pfam" id="PF04259">
    <property type="entry name" value="SASP_gamma"/>
    <property type="match status" value="1"/>
</dbReference>
<evidence type="ECO:0000256" key="1">
    <source>
        <dbReference type="ARBA" id="ARBA00006710"/>
    </source>
</evidence>
<feature type="compositionally biased region" description="Low complexity" evidence="5">
    <location>
        <begin position="21"/>
        <end position="31"/>
    </location>
</feature>
<protein>
    <recommendedName>
        <fullName evidence="2">Small, acid-soluble spore protein gamma-type</fullName>
    </recommendedName>
</protein>
<keyword evidence="7" id="KW-1185">Reference proteome</keyword>
<keyword evidence="3" id="KW-0677">Repeat</keyword>
<dbReference type="InterPro" id="IPR006341">
    <property type="entry name" value="Spore_gamma"/>
</dbReference>
<keyword evidence="4" id="KW-0749">Sporulation</keyword>
<evidence type="ECO:0000313" key="7">
    <source>
        <dbReference type="Proteomes" id="UP000281498"/>
    </source>
</evidence>
<feature type="compositionally biased region" description="Low complexity" evidence="5">
    <location>
        <begin position="47"/>
        <end position="66"/>
    </location>
</feature>
<evidence type="ECO:0000256" key="4">
    <source>
        <dbReference type="ARBA" id="ARBA00022969"/>
    </source>
</evidence>
<organism evidence="6 7">
    <name type="scientific">Salipaludibacillus neizhouensis</name>
    <dbReference type="NCBI Taxonomy" id="885475"/>
    <lineage>
        <taxon>Bacteria</taxon>
        <taxon>Bacillati</taxon>
        <taxon>Bacillota</taxon>
        <taxon>Bacilli</taxon>
        <taxon>Bacillales</taxon>
        <taxon>Bacillaceae</taxon>
    </lineage>
</organism>
<accession>A0A3A9K074</accession>
<dbReference type="EMBL" id="PDOE01000008">
    <property type="protein sequence ID" value="RKL66127.1"/>
    <property type="molecule type" value="Genomic_DNA"/>
</dbReference>
<evidence type="ECO:0000313" key="6">
    <source>
        <dbReference type="EMBL" id="RKL66127.1"/>
    </source>
</evidence>
<dbReference type="Proteomes" id="UP000281498">
    <property type="component" value="Unassembled WGS sequence"/>
</dbReference>
<gene>
    <name evidence="6" type="ORF">CR203_16340</name>
</gene>
<dbReference type="NCBIfam" id="TIGR01442">
    <property type="entry name" value="SASP_gamma"/>
    <property type="match status" value="1"/>
</dbReference>
<comment type="caution">
    <text evidence="6">The sequence shown here is derived from an EMBL/GenBank/DDBJ whole genome shotgun (WGS) entry which is preliminary data.</text>
</comment>